<name>A0A450XKA2_9GAMM</name>
<evidence type="ECO:0000256" key="1">
    <source>
        <dbReference type="SAM" id="Coils"/>
    </source>
</evidence>
<evidence type="ECO:0000313" key="4">
    <source>
        <dbReference type="EMBL" id="VFK29717.1"/>
    </source>
</evidence>
<organism evidence="4">
    <name type="scientific">Candidatus Kentrum sp. MB</name>
    <dbReference type="NCBI Taxonomy" id="2138164"/>
    <lineage>
        <taxon>Bacteria</taxon>
        <taxon>Pseudomonadati</taxon>
        <taxon>Pseudomonadota</taxon>
        <taxon>Gammaproteobacteria</taxon>
        <taxon>Candidatus Kentrum</taxon>
    </lineage>
</organism>
<feature type="compositionally biased region" description="Basic and acidic residues" evidence="2">
    <location>
        <begin position="684"/>
        <end position="709"/>
    </location>
</feature>
<feature type="transmembrane region" description="Helical" evidence="3">
    <location>
        <begin position="186"/>
        <end position="210"/>
    </location>
</feature>
<feature type="region of interest" description="Disordered" evidence="2">
    <location>
        <begin position="677"/>
        <end position="731"/>
    </location>
</feature>
<dbReference type="EMBL" id="CAADFO010000052">
    <property type="protein sequence ID" value="VFK29717.1"/>
    <property type="molecule type" value="Genomic_DNA"/>
</dbReference>
<evidence type="ECO:0000256" key="2">
    <source>
        <dbReference type="SAM" id="MobiDB-lite"/>
    </source>
</evidence>
<feature type="transmembrane region" description="Helical" evidence="3">
    <location>
        <begin position="119"/>
        <end position="139"/>
    </location>
</feature>
<dbReference type="AlphaFoldDB" id="A0A450XKA2"/>
<keyword evidence="1" id="KW-0175">Coiled coil</keyword>
<accession>A0A450XKA2</accession>
<feature type="coiled-coil region" evidence="1">
    <location>
        <begin position="321"/>
        <end position="369"/>
    </location>
</feature>
<feature type="coiled-coil region" evidence="1">
    <location>
        <begin position="239"/>
        <end position="266"/>
    </location>
</feature>
<proteinExistence type="predicted"/>
<evidence type="ECO:0000256" key="3">
    <source>
        <dbReference type="SAM" id="Phobius"/>
    </source>
</evidence>
<sequence>MYDKLVGRINDNQHKFFVTRLSNLRRNVLYHSQYLTHVDSAMDNATKHARKSNQPNDAFGPVSHLKQAMTMRQHGDSMMTNAVRAWLGSVWVIIFLMSLIEGTVWFFVSQYFVPESVRWVAFFLAPLFFVGIFVLIWIIDVSFITSERPIHMAGDDKYAPNASDPDANARIGRTGLFGHIHIGEQALWWFGVVIRLGIVLISIAITAPFLTQTIRTDEIADKYQTMLEQTRKDKEAELVVLLDDEIARLQKRRQDLIGERKRLDVEQASAIRGADAAIATARKQADNYYGEYLAQIQGHEGRVAGRGPKARASIAARDKALVRQEQLIREKEENRKKFEQRSSKLADELAQVDQERAKKERQRAQAREVFTSLSFATFAKQYELEVPSDTIGMRVRLLAELAAEDLRGADPENTFGPVEKLAFHFKSVEGLSQALLGILFLSMLALKAFEPKGVKLYFNEELQQQWRRYQEGGFDQEPGFIPSTDQNAYNHFGFADAYLSFNATPELFWRQQEKSRAAKIRFDEIAQNGYEREQRYQEEVLQNRVESDRKLREIVYPMEVEEERKYVKKEWRIKSEKLDYQLEKEKEDLDNRYRELGQQYKAETDQRARELEENKKQRIKEERKRLKIETERADLEKEKLRLENEALGQQTKNLKQNQKLHEQARTKFLGILEERKETAKRRKEREEARNKREKEEAERRDREEEREHQLIPFSKQESSDIPTNARSYRRK</sequence>
<keyword evidence="3" id="KW-0472">Membrane</keyword>
<reference evidence="4" key="1">
    <citation type="submission" date="2019-02" db="EMBL/GenBank/DDBJ databases">
        <authorList>
            <person name="Gruber-Vodicka R. H."/>
            <person name="Seah K. B. B."/>
        </authorList>
    </citation>
    <scope>NUCLEOTIDE SEQUENCE</scope>
    <source>
        <strain evidence="4">BECK_BZ197</strain>
    </source>
</reference>
<feature type="compositionally biased region" description="Polar residues" evidence="2">
    <location>
        <begin position="715"/>
        <end position="731"/>
    </location>
</feature>
<keyword evidence="3" id="KW-1133">Transmembrane helix</keyword>
<feature type="transmembrane region" description="Helical" evidence="3">
    <location>
        <begin position="85"/>
        <end position="107"/>
    </location>
</feature>
<gene>
    <name evidence="4" type="ORF">BECKMB1821G_GA0114241_105221</name>
</gene>
<protein>
    <submittedName>
        <fullName evidence="4">Uncharacterized protein</fullName>
    </submittedName>
</protein>
<keyword evidence="3" id="KW-0812">Transmembrane</keyword>